<evidence type="ECO:0000313" key="9">
    <source>
        <dbReference type="Proteomes" id="UP001235343"/>
    </source>
</evidence>
<feature type="transmembrane region" description="Helical" evidence="6">
    <location>
        <begin position="344"/>
        <end position="361"/>
    </location>
</feature>
<feature type="transmembrane region" description="Helical" evidence="6">
    <location>
        <begin position="279"/>
        <end position="298"/>
    </location>
</feature>
<keyword evidence="4 6" id="KW-1133">Transmembrane helix</keyword>
<dbReference type="Proteomes" id="UP001235343">
    <property type="component" value="Unassembled WGS sequence"/>
</dbReference>
<keyword evidence="2" id="KW-1003">Cell membrane</keyword>
<evidence type="ECO:0000256" key="1">
    <source>
        <dbReference type="ARBA" id="ARBA00004651"/>
    </source>
</evidence>
<evidence type="ECO:0000256" key="2">
    <source>
        <dbReference type="ARBA" id="ARBA00022475"/>
    </source>
</evidence>
<proteinExistence type="predicted"/>
<name>A0ABT7LA45_9BACI</name>
<keyword evidence="3 6" id="KW-0812">Transmembrane</keyword>
<dbReference type="InterPro" id="IPR013525">
    <property type="entry name" value="ABC2_TM"/>
</dbReference>
<dbReference type="Gene3D" id="3.40.190.10">
    <property type="entry name" value="Periplasmic binding protein-like II"/>
    <property type="match status" value="1"/>
</dbReference>
<feature type="transmembrane region" description="Helical" evidence="6">
    <location>
        <begin position="318"/>
        <end position="338"/>
    </location>
</feature>
<keyword evidence="9" id="KW-1185">Reference proteome</keyword>
<feature type="transmembrane region" description="Helical" evidence="6">
    <location>
        <begin position="233"/>
        <end position="259"/>
    </location>
</feature>
<dbReference type="Pfam" id="PF12698">
    <property type="entry name" value="ABC2_membrane_3"/>
    <property type="match status" value="1"/>
</dbReference>
<gene>
    <name evidence="8" type="ORF">QQS35_20125</name>
</gene>
<evidence type="ECO:0000256" key="6">
    <source>
        <dbReference type="SAM" id="Phobius"/>
    </source>
</evidence>
<evidence type="ECO:0000256" key="4">
    <source>
        <dbReference type="ARBA" id="ARBA00022989"/>
    </source>
</evidence>
<evidence type="ECO:0000256" key="5">
    <source>
        <dbReference type="ARBA" id="ARBA00023136"/>
    </source>
</evidence>
<accession>A0ABT7LA45</accession>
<dbReference type="RefSeq" id="WP_285934037.1">
    <property type="nucleotide sequence ID" value="NZ_JASTZU010000063.1"/>
</dbReference>
<comment type="caution">
    <text evidence="8">The sequence shown here is derived from an EMBL/GenBank/DDBJ whole genome shotgun (WGS) entry which is preliminary data.</text>
</comment>
<evidence type="ECO:0000259" key="7">
    <source>
        <dbReference type="Pfam" id="PF12698"/>
    </source>
</evidence>
<keyword evidence="5 6" id="KW-0472">Membrane</keyword>
<evidence type="ECO:0000313" key="8">
    <source>
        <dbReference type="EMBL" id="MDL4842744.1"/>
    </source>
</evidence>
<feature type="domain" description="ABC-2 type transporter transmembrane" evidence="7">
    <location>
        <begin position="19"/>
        <end position="392"/>
    </location>
</feature>
<dbReference type="EMBL" id="JASTZU010000063">
    <property type="protein sequence ID" value="MDL4842744.1"/>
    <property type="molecule type" value="Genomic_DNA"/>
</dbReference>
<feature type="transmembrane region" description="Helical" evidence="6">
    <location>
        <begin position="21"/>
        <end position="42"/>
    </location>
</feature>
<comment type="subcellular location">
    <subcellularLocation>
        <location evidence="1">Cell membrane</location>
        <topology evidence="1">Multi-pass membrane protein</topology>
    </subcellularLocation>
</comment>
<evidence type="ECO:0000256" key="3">
    <source>
        <dbReference type="ARBA" id="ARBA00022692"/>
    </source>
</evidence>
<dbReference type="PANTHER" id="PTHR30294">
    <property type="entry name" value="MEMBRANE COMPONENT OF ABC TRANSPORTER YHHJ-RELATED"/>
    <property type="match status" value="1"/>
</dbReference>
<dbReference type="InterPro" id="IPR051449">
    <property type="entry name" value="ABC-2_transporter_component"/>
</dbReference>
<dbReference type="PANTHER" id="PTHR30294:SF29">
    <property type="entry name" value="MULTIDRUG ABC TRANSPORTER PERMEASE YBHS-RELATED"/>
    <property type="match status" value="1"/>
</dbReference>
<reference evidence="8 9" key="1">
    <citation type="submission" date="2023-06" db="EMBL/GenBank/DDBJ databases">
        <title>Aquibacillus rhizosphaerae LR5S19.</title>
        <authorList>
            <person name="Sun J.-Q."/>
        </authorList>
    </citation>
    <scope>NUCLEOTIDE SEQUENCE [LARGE SCALE GENOMIC DNA]</scope>
    <source>
        <strain evidence="8 9">LR5S19</strain>
    </source>
</reference>
<feature type="transmembrane region" description="Helical" evidence="6">
    <location>
        <begin position="188"/>
        <end position="212"/>
    </location>
</feature>
<sequence>MNKFWIVLAQTYWSRFKSKSFLITTALILLLILGLANIQTIIDMFSGEEEPDKIAVIDDSNNVYQALIENIANADVQIELSEYKGTVEEAESEVQEGNYQALLHITTGEDNLPEASFHTNEISSSQLTYQLENNLQQIKVAMATSDAGIDQATVEEIYSPVPFETVMIENESGQEAKTEEELNNARGLVYIMLFLLYFAVITYGNMIAMDIANEKSSRVMEILISSSSPVSQMFAKIIGIALLGLTQFGLFSIIGYTIIQQKKDEMVGGFFEYFGLSDVAISTFVYAIIFFLLGYLLYATLSAMLGSLVSRIEDVQQLMMPVIFLIVIAFMIAMFGLNMPDSKLVTITSFIPFFTPMLMFMRVGMLDVPFWEIGLSIFIMIVSITILGFIGAKVYRGGVLMYGRATSLKDFKKALQLSKKE</sequence>
<organism evidence="8 9">
    <name type="scientific">Aquibacillus rhizosphaerae</name>
    <dbReference type="NCBI Taxonomy" id="3051431"/>
    <lineage>
        <taxon>Bacteria</taxon>
        <taxon>Bacillati</taxon>
        <taxon>Bacillota</taxon>
        <taxon>Bacilli</taxon>
        <taxon>Bacillales</taxon>
        <taxon>Bacillaceae</taxon>
        <taxon>Aquibacillus</taxon>
    </lineage>
</organism>
<feature type="transmembrane region" description="Helical" evidence="6">
    <location>
        <begin position="373"/>
        <end position="392"/>
    </location>
</feature>
<protein>
    <submittedName>
        <fullName evidence="8">ABC transporter permease</fullName>
    </submittedName>
</protein>